<dbReference type="AlphaFoldDB" id="A0A173YU33"/>
<evidence type="ECO:0000313" key="1">
    <source>
        <dbReference type="EMBL" id="CUN66746.1"/>
    </source>
</evidence>
<dbReference type="Proteomes" id="UP000095706">
    <property type="component" value="Unassembled WGS sequence"/>
</dbReference>
<reference evidence="1 2" key="1">
    <citation type="submission" date="2015-09" db="EMBL/GenBank/DDBJ databases">
        <authorList>
            <consortium name="Pathogen Informatics"/>
        </authorList>
    </citation>
    <scope>NUCLEOTIDE SEQUENCE [LARGE SCALE GENOMIC DNA]</scope>
    <source>
        <strain evidence="1 2">2789STDY5608849</strain>
    </source>
</reference>
<dbReference type="RefSeq" id="WP_055226285.1">
    <property type="nucleotide sequence ID" value="NZ_CAXSRP010000008.1"/>
</dbReference>
<organism evidence="1 2">
    <name type="scientific">Fusicatenibacter saccharivorans</name>
    <dbReference type="NCBI Taxonomy" id="1150298"/>
    <lineage>
        <taxon>Bacteria</taxon>
        <taxon>Bacillati</taxon>
        <taxon>Bacillota</taxon>
        <taxon>Clostridia</taxon>
        <taxon>Lachnospirales</taxon>
        <taxon>Lachnospiraceae</taxon>
        <taxon>Fusicatenibacter</taxon>
    </lineage>
</organism>
<gene>
    <name evidence="1" type="ORF">ERS852406_00518</name>
</gene>
<accession>A0A173YU33</accession>
<dbReference type="EMBL" id="CYYV01000002">
    <property type="protein sequence ID" value="CUN66746.1"/>
    <property type="molecule type" value="Genomic_DNA"/>
</dbReference>
<sequence>MPGFILHLTAAQMLLKHLPSHPDFPYPISSVNDFLIGNLLPDATQQKESSHFRDPLYREKMMVFPDLTRFTAKYRSLLPDSSALGYCFHLYIDRKFFKDFIPQIVEFYNADGEITDMRDEIATVYIKKSRTSIPFSRYLTEEYYYGDYTRMNTYLVDCYCIPLDLNPNVTNPGIAEIQYENVQQVLDLLHHFLSVPPEAAQDLKVFPLEELLAALEQYVEEFLAVPNKYIS</sequence>
<evidence type="ECO:0000313" key="2">
    <source>
        <dbReference type="Proteomes" id="UP000095706"/>
    </source>
</evidence>
<protein>
    <recommendedName>
        <fullName evidence="3">Phospholipase C/D domain-containing protein</fullName>
    </recommendedName>
</protein>
<evidence type="ECO:0008006" key="3">
    <source>
        <dbReference type="Google" id="ProtNLM"/>
    </source>
</evidence>
<proteinExistence type="predicted"/>
<name>A0A173YU33_9FIRM</name>